<evidence type="ECO:0000256" key="1">
    <source>
        <dbReference type="ARBA" id="ARBA00005662"/>
    </source>
</evidence>
<dbReference type="InterPro" id="IPR052169">
    <property type="entry name" value="CW_Biosynth-Accessory"/>
</dbReference>
<feature type="domain" description="Capsule synthesis protein CapA" evidence="2">
    <location>
        <begin position="5"/>
        <end position="263"/>
    </location>
</feature>
<dbReference type="InterPro" id="IPR019079">
    <property type="entry name" value="Capsule_synth_CapA"/>
</dbReference>
<dbReference type="SMART" id="SM00854">
    <property type="entry name" value="PGA_cap"/>
    <property type="match status" value="1"/>
</dbReference>
<dbReference type="Proteomes" id="UP000005387">
    <property type="component" value="Unassembled WGS sequence"/>
</dbReference>
<evidence type="ECO:0000313" key="3">
    <source>
        <dbReference type="EMBL" id="EFM11385.1"/>
    </source>
</evidence>
<dbReference type="eggNOG" id="COG2843">
    <property type="taxonomic scope" value="Bacteria"/>
</dbReference>
<dbReference type="RefSeq" id="WP_006037842.1">
    <property type="nucleotide sequence ID" value="NZ_AEDD01000004.1"/>
</dbReference>
<sequence length="318" mass="35023">MASITVAAIGDLLMKAPIIASARKSKTNSYAFGPMFAKVAPSLRNNDIMIGNLETTFSGTPKQLGKYETRAPRTGYPAFNCPDTLASTLKRCGFDLMTTANNHCMDGGSAGLRRTLRILDQHGLKHTGTARTPAESRKKTIITAKGIRVGVLSYTLGTNSIPVPKPYMVNKIYEKKMIADLASLRQRTDFIIVCVHFGKEFQRTPNAKQRHIVQLLFRNGANAVLGAHPHVLQPVVLKKVTDKRGVTKRRVAAYSLGNFISTKLRKNPYTQQGLILKLKIHKDAQGRTDLTGITRVRTKVRTSVVNGRKVYRVVPAGN</sequence>
<evidence type="ECO:0000313" key="4">
    <source>
        <dbReference type="Proteomes" id="UP000005387"/>
    </source>
</evidence>
<dbReference type="EMBL" id="AEDD01000004">
    <property type="protein sequence ID" value="EFM11385.1"/>
    <property type="molecule type" value="Genomic_DNA"/>
</dbReference>
<comment type="similarity">
    <text evidence="1">Belongs to the CapA family.</text>
</comment>
<reference evidence="3 4" key="1">
    <citation type="submission" date="2010-07" db="EMBL/GenBank/DDBJ databases">
        <title>The draft genome of Paenibacillus curdlanolyticus YK9.</title>
        <authorList>
            <consortium name="US DOE Joint Genome Institute (JGI-PGF)"/>
            <person name="Lucas S."/>
            <person name="Copeland A."/>
            <person name="Lapidus A."/>
            <person name="Cheng J.-F."/>
            <person name="Bruce D."/>
            <person name="Goodwin L."/>
            <person name="Pitluck S."/>
            <person name="Land M.L."/>
            <person name="Hauser L."/>
            <person name="Chang Y.-J."/>
            <person name="Jeffries C."/>
            <person name="Anderson I.J."/>
            <person name="Johnson E."/>
            <person name="Loganathan U."/>
            <person name="Mulhopadhyay B."/>
            <person name="Kyrpides N."/>
            <person name="Woyke T.J."/>
        </authorList>
    </citation>
    <scope>NUCLEOTIDE SEQUENCE [LARGE SCALE GENOMIC DNA]</scope>
    <source>
        <strain evidence="3 4">YK9</strain>
    </source>
</reference>
<protein>
    <submittedName>
        <fullName evidence="3">Capsule synthesis protein, CapA</fullName>
    </submittedName>
</protein>
<dbReference type="PANTHER" id="PTHR33393">
    <property type="entry name" value="POLYGLUTAMINE SYNTHESIS ACCESSORY PROTEIN RV0574C-RELATED"/>
    <property type="match status" value="1"/>
</dbReference>
<dbReference type="Gene3D" id="3.60.21.10">
    <property type="match status" value="1"/>
</dbReference>
<dbReference type="Pfam" id="PF09587">
    <property type="entry name" value="PGA_cap"/>
    <property type="match status" value="1"/>
</dbReference>
<dbReference type="PANTHER" id="PTHR33393:SF12">
    <property type="entry name" value="CAPSULE BIOSYNTHESIS PROTEIN CAPA"/>
    <property type="match status" value="1"/>
</dbReference>
<accession>E0I880</accession>
<dbReference type="OrthoDB" id="9810906at2"/>
<evidence type="ECO:0000259" key="2">
    <source>
        <dbReference type="SMART" id="SM00854"/>
    </source>
</evidence>
<organism evidence="3 4">
    <name type="scientific">Paenibacillus curdlanolyticus YK9</name>
    <dbReference type="NCBI Taxonomy" id="717606"/>
    <lineage>
        <taxon>Bacteria</taxon>
        <taxon>Bacillati</taxon>
        <taxon>Bacillota</taxon>
        <taxon>Bacilli</taxon>
        <taxon>Bacillales</taxon>
        <taxon>Paenibacillaceae</taxon>
        <taxon>Paenibacillus</taxon>
    </lineage>
</organism>
<keyword evidence="4" id="KW-1185">Reference proteome</keyword>
<proteinExistence type="inferred from homology"/>
<dbReference type="InterPro" id="IPR029052">
    <property type="entry name" value="Metallo-depent_PP-like"/>
</dbReference>
<dbReference type="SUPFAM" id="SSF56300">
    <property type="entry name" value="Metallo-dependent phosphatases"/>
    <property type="match status" value="1"/>
</dbReference>
<gene>
    <name evidence="3" type="ORF">PaecuDRAFT_1831</name>
</gene>
<dbReference type="CDD" id="cd07381">
    <property type="entry name" value="MPP_CapA"/>
    <property type="match status" value="1"/>
</dbReference>
<dbReference type="AlphaFoldDB" id="E0I880"/>
<name>E0I880_9BACL</name>
<dbReference type="STRING" id="717606.PaecuDRAFT_1831"/>